<protein>
    <recommendedName>
        <fullName evidence="8">Alpha-(1-&gt;6)-mannopyranosyltransferase A</fullName>
    </recommendedName>
</protein>
<feature type="transmembrane region" description="Helical" evidence="9">
    <location>
        <begin position="192"/>
        <end position="215"/>
    </location>
</feature>
<evidence type="ECO:0000256" key="6">
    <source>
        <dbReference type="ARBA" id="ARBA00023136"/>
    </source>
</evidence>
<dbReference type="Pfam" id="PF26314">
    <property type="entry name" value="MptA_B_family"/>
    <property type="match status" value="1"/>
</dbReference>
<feature type="transmembrane region" description="Helical" evidence="9">
    <location>
        <begin position="250"/>
        <end position="265"/>
    </location>
</feature>
<feature type="transmembrane region" description="Helical" evidence="9">
    <location>
        <begin position="371"/>
        <end position="390"/>
    </location>
</feature>
<accession>A0ABX6IIJ3</accession>
<keyword evidence="5 9" id="KW-1133">Transmembrane helix</keyword>
<evidence type="ECO:0000256" key="4">
    <source>
        <dbReference type="ARBA" id="ARBA00022692"/>
    </source>
</evidence>
<evidence type="ECO:0000256" key="2">
    <source>
        <dbReference type="ARBA" id="ARBA00022676"/>
    </source>
</evidence>
<dbReference type="NCBIfam" id="NF038066">
    <property type="entry name" value="MptB"/>
    <property type="match status" value="1"/>
</dbReference>
<feature type="transmembrane region" description="Helical" evidence="9">
    <location>
        <begin position="61"/>
        <end position="83"/>
    </location>
</feature>
<feature type="transmembrane region" description="Helical" evidence="9">
    <location>
        <begin position="496"/>
        <end position="513"/>
    </location>
</feature>
<feature type="transmembrane region" description="Helical" evidence="9">
    <location>
        <begin position="452"/>
        <end position="484"/>
    </location>
</feature>
<feature type="transmembrane region" description="Helical" evidence="9">
    <location>
        <begin position="23"/>
        <end position="41"/>
    </location>
</feature>
<keyword evidence="4 9" id="KW-0812">Transmembrane</keyword>
<comment type="subcellular location">
    <subcellularLocation>
        <location evidence="1">Membrane</location>
        <topology evidence="1">Multi-pass membrane protein</topology>
    </subcellularLocation>
</comment>
<comment type="similarity">
    <text evidence="7">Belongs to the MptA/B family.</text>
</comment>
<dbReference type="NCBIfam" id="TIGR03459">
    <property type="entry name" value="crt_membr"/>
    <property type="match status" value="1"/>
</dbReference>
<dbReference type="EMBL" id="CP045809">
    <property type="protein sequence ID" value="QHN35704.1"/>
    <property type="molecule type" value="Genomic_DNA"/>
</dbReference>
<evidence type="ECO:0000256" key="7">
    <source>
        <dbReference type="ARBA" id="ARBA00043987"/>
    </source>
</evidence>
<organism evidence="10 11">
    <name type="scientific">Gordonia pseudamarae</name>
    <dbReference type="NCBI Taxonomy" id="2831662"/>
    <lineage>
        <taxon>Bacteria</taxon>
        <taxon>Bacillati</taxon>
        <taxon>Actinomycetota</taxon>
        <taxon>Actinomycetes</taxon>
        <taxon>Mycobacteriales</taxon>
        <taxon>Gordoniaceae</taxon>
        <taxon>Gordonia</taxon>
    </lineage>
</organism>
<proteinExistence type="inferred from homology"/>
<sequence>MTSANCVRSPRPESGASATRRDLRLGAVGALLVCLGGFGMGDLPRNSPVVTDSGLAWVSYGHGKTLSAIVFWCGVAAMAYAWVRLGRRIARVGDAADADDESLSVSSLRRAVLLWAAPLVVTAPLYSRDVYAYLAQSAVLREGFDPYTDGPAHYPGPLLDSMAQVWTATTAPYGPLFMGLGRAVVEVTGDHVILGVLAMRLVLLPGLFLSLWAIPRLATHFGASPQAGLWLALLNPMVLIHLVGGPHVELLMMGVLVAGVVLTLRRRHVAGLAMLGVAASIKITAGIAIPFVVWIWLSHLRSDREAAAGAITGPAAPLGVHLPGDVRLPMGVRLRVFALVAAIPGAVFGVWTVLLGLGFGWLHGLGWADRIINWFTVPTAVAHLVTWAAAPFTALNLQEVLPVTRGVGAVCLALILVGLWWWGRRDERSAVVGMVWAMVAVLLLEPSTLPWYYTWALCLAAAFTLTDLVRTVVVGVSTFMLVVFQPDDSIWFYRPPYLIVALSLSALAAVSLTRRDPLRLGRLTGPCRRADAT</sequence>
<evidence type="ECO:0000313" key="10">
    <source>
        <dbReference type="EMBL" id="QHN35704.1"/>
    </source>
</evidence>
<dbReference type="Proteomes" id="UP001059836">
    <property type="component" value="Chromosome"/>
</dbReference>
<keyword evidence="3" id="KW-0808">Transferase</keyword>
<feature type="transmembrane region" description="Helical" evidence="9">
    <location>
        <begin position="402"/>
        <end position="422"/>
    </location>
</feature>
<evidence type="ECO:0000313" key="11">
    <source>
        <dbReference type="Proteomes" id="UP001059836"/>
    </source>
</evidence>
<evidence type="ECO:0000256" key="9">
    <source>
        <dbReference type="SAM" id="Phobius"/>
    </source>
</evidence>
<evidence type="ECO:0000256" key="1">
    <source>
        <dbReference type="ARBA" id="ARBA00004141"/>
    </source>
</evidence>
<keyword evidence="6 9" id="KW-0472">Membrane</keyword>
<feature type="transmembrane region" description="Helical" evidence="9">
    <location>
        <begin position="429"/>
        <end position="446"/>
    </location>
</feature>
<reference evidence="10" key="1">
    <citation type="journal article" date="2021" name="Nat. Microbiol.">
        <title>Cocultivation of an ultrasmall environmental parasitic bacterium with lytic ability against bacteria associated with wastewater foams.</title>
        <authorList>
            <person name="Batinovic S."/>
            <person name="Rose J.J.A."/>
            <person name="Ratcliffe J."/>
            <person name="Seviour R.J."/>
            <person name="Petrovski S."/>
        </authorList>
    </citation>
    <scope>NUCLEOTIDE SEQUENCE</scope>
    <source>
        <strain evidence="10">CON9</strain>
    </source>
</reference>
<gene>
    <name evidence="10" type="ORF">GII31_13295</name>
</gene>
<dbReference type="InterPro" id="IPR017822">
    <property type="entry name" value="MptA-like"/>
</dbReference>
<name>A0ABX6IIJ3_9ACTN</name>
<evidence type="ECO:0000256" key="8">
    <source>
        <dbReference type="NCBIfam" id="TIGR03459"/>
    </source>
</evidence>
<keyword evidence="11" id="KW-1185">Reference proteome</keyword>
<dbReference type="InterPro" id="IPR049829">
    <property type="entry name" value="MptA/B-like"/>
</dbReference>
<dbReference type="RefSeq" id="WP_260839979.1">
    <property type="nucleotide sequence ID" value="NZ_CP045809.1"/>
</dbReference>
<keyword evidence="2" id="KW-0328">Glycosyltransferase</keyword>
<evidence type="ECO:0000256" key="3">
    <source>
        <dbReference type="ARBA" id="ARBA00022679"/>
    </source>
</evidence>
<feature type="transmembrane region" description="Helical" evidence="9">
    <location>
        <begin position="336"/>
        <end position="359"/>
    </location>
</feature>
<feature type="transmembrane region" description="Helical" evidence="9">
    <location>
        <begin position="272"/>
        <end position="297"/>
    </location>
</feature>
<evidence type="ECO:0000256" key="5">
    <source>
        <dbReference type="ARBA" id="ARBA00022989"/>
    </source>
</evidence>